<evidence type="ECO:0000259" key="1">
    <source>
        <dbReference type="Pfam" id="PF00135"/>
    </source>
</evidence>
<protein>
    <submittedName>
        <fullName evidence="2">Related to carboxylesterase</fullName>
    </submittedName>
</protein>
<keyword evidence="3" id="KW-1185">Reference proteome</keyword>
<sequence>MAVLKHASFGDLTGVSVGGVTQYLGIKYASLKNRLSAAELYDGTPGSSIDATKLGYLSFPSSTFWDMLIPDRRPTAPGPPIGYIDCLNLNISVLELGNGVAKNLPVFAFFHGGGFHLGSNAWPQYDLVKFVKLSAEKGLPVIGVGVNYRLAVNGFLTSGELVKAGYKPNNGLWDQKVALSWIKKHISGFGGDGSNITWIGESAGAISATFHLQSKEPLFKRFIAMSGTSWMLKALPPLVTEFAYNSVLEALGIQELGPEERIEKFLEIPMGGVVGKLGPQIPLMPSIDGDIILNRLSFEEAGSKASAALPGKTSVELLIGDVEFDGSIFSFMLHPRKAGCRAAFTTSIQKSLPDAGDSVLQAYNIRSDISDDEAFLGILNFANDIAFHAPTLTFAKGWLGKKFAYYFDEPNPWDGPWKGGRATHVLDVAYIFQNYNEFLDDEQKVVAERFAESLLCLLMVRCRGLNMMRGRQGDRAGKELPFLARENATSPANAILRNRIAL</sequence>
<accession>A0A1L7XKL3</accession>
<dbReference type="OrthoDB" id="3200163at2759"/>
<dbReference type="SUPFAM" id="SSF53474">
    <property type="entry name" value="alpha/beta-Hydrolases"/>
    <property type="match status" value="1"/>
</dbReference>
<proteinExistence type="predicted"/>
<feature type="domain" description="Carboxylesterase type B" evidence="1">
    <location>
        <begin position="7"/>
        <end position="437"/>
    </location>
</feature>
<dbReference type="PANTHER" id="PTHR43142:SF11">
    <property type="entry name" value="CARBOXYLIC ESTER HYDROLASE"/>
    <property type="match status" value="1"/>
</dbReference>
<dbReference type="Proteomes" id="UP000184330">
    <property type="component" value="Unassembled WGS sequence"/>
</dbReference>
<dbReference type="EMBL" id="FJOG01000031">
    <property type="protein sequence ID" value="CZR65553.1"/>
    <property type="molecule type" value="Genomic_DNA"/>
</dbReference>
<dbReference type="AlphaFoldDB" id="A0A1L7XKL3"/>
<dbReference type="Gene3D" id="3.40.50.1820">
    <property type="entry name" value="alpha/beta hydrolase"/>
    <property type="match status" value="1"/>
</dbReference>
<dbReference type="STRING" id="576137.A0A1L7XKL3"/>
<organism evidence="2 3">
    <name type="scientific">Phialocephala subalpina</name>
    <dbReference type="NCBI Taxonomy" id="576137"/>
    <lineage>
        <taxon>Eukaryota</taxon>
        <taxon>Fungi</taxon>
        <taxon>Dikarya</taxon>
        <taxon>Ascomycota</taxon>
        <taxon>Pezizomycotina</taxon>
        <taxon>Leotiomycetes</taxon>
        <taxon>Helotiales</taxon>
        <taxon>Mollisiaceae</taxon>
        <taxon>Phialocephala</taxon>
        <taxon>Phialocephala fortinii species complex</taxon>
    </lineage>
</organism>
<reference evidence="2 3" key="1">
    <citation type="submission" date="2016-03" db="EMBL/GenBank/DDBJ databases">
        <authorList>
            <person name="Ploux O."/>
        </authorList>
    </citation>
    <scope>NUCLEOTIDE SEQUENCE [LARGE SCALE GENOMIC DNA]</scope>
    <source>
        <strain evidence="2 3">UAMH 11012</strain>
    </source>
</reference>
<evidence type="ECO:0000313" key="3">
    <source>
        <dbReference type="Proteomes" id="UP000184330"/>
    </source>
</evidence>
<dbReference type="PANTHER" id="PTHR43142">
    <property type="entry name" value="CARBOXYLIC ESTER HYDROLASE"/>
    <property type="match status" value="1"/>
</dbReference>
<dbReference type="Pfam" id="PF00135">
    <property type="entry name" value="COesterase"/>
    <property type="match status" value="1"/>
</dbReference>
<gene>
    <name evidence="2" type="ORF">PAC_15453</name>
</gene>
<name>A0A1L7XKL3_9HELO</name>
<dbReference type="InterPro" id="IPR002018">
    <property type="entry name" value="CarbesteraseB"/>
</dbReference>
<dbReference type="InterPro" id="IPR029058">
    <property type="entry name" value="AB_hydrolase_fold"/>
</dbReference>
<evidence type="ECO:0000313" key="2">
    <source>
        <dbReference type="EMBL" id="CZR65553.1"/>
    </source>
</evidence>